<feature type="domain" description="Lipid/polyisoprenoid-binding YceI-like" evidence="1">
    <location>
        <begin position="58"/>
        <end position="180"/>
    </location>
</feature>
<evidence type="ECO:0000313" key="2">
    <source>
        <dbReference type="EMBL" id="SMF07764.1"/>
    </source>
</evidence>
<dbReference type="Pfam" id="PF04264">
    <property type="entry name" value="YceI"/>
    <property type="match status" value="1"/>
</dbReference>
<evidence type="ECO:0000313" key="3">
    <source>
        <dbReference type="Proteomes" id="UP000192907"/>
    </source>
</evidence>
<protein>
    <recommendedName>
        <fullName evidence="1">Lipid/polyisoprenoid-binding YceI-like domain-containing protein</fullName>
    </recommendedName>
</protein>
<dbReference type="InterPro" id="IPR036761">
    <property type="entry name" value="TTHA0802/YceI-like_sf"/>
</dbReference>
<organism evidence="2 3">
    <name type="scientific">Pseudobacteriovorax antillogorgiicola</name>
    <dbReference type="NCBI Taxonomy" id="1513793"/>
    <lineage>
        <taxon>Bacteria</taxon>
        <taxon>Pseudomonadati</taxon>
        <taxon>Bdellovibrionota</taxon>
        <taxon>Oligoflexia</taxon>
        <taxon>Oligoflexales</taxon>
        <taxon>Pseudobacteriovoracaceae</taxon>
        <taxon>Pseudobacteriovorax</taxon>
    </lineage>
</organism>
<dbReference type="Gene3D" id="2.40.128.110">
    <property type="entry name" value="Lipid/polyisoprenoid-binding, YceI-like"/>
    <property type="match status" value="1"/>
</dbReference>
<dbReference type="EMBL" id="FWZT01000004">
    <property type="protein sequence ID" value="SMF07764.1"/>
    <property type="molecule type" value="Genomic_DNA"/>
</dbReference>
<dbReference type="OrthoDB" id="9794147at2"/>
<accession>A0A1Y6BKR6</accession>
<dbReference type="STRING" id="1513793.SAMN06296036_104239"/>
<dbReference type="InterPro" id="IPR007372">
    <property type="entry name" value="Lipid/polyisoprenoid-bd_YceI"/>
</dbReference>
<reference evidence="3" key="1">
    <citation type="submission" date="2017-04" db="EMBL/GenBank/DDBJ databases">
        <authorList>
            <person name="Varghese N."/>
            <person name="Submissions S."/>
        </authorList>
    </citation>
    <scope>NUCLEOTIDE SEQUENCE [LARGE SCALE GENOMIC DNA]</scope>
    <source>
        <strain evidence="3">RKEM611</strain>
    </source>
</reference>
<dbReference type="Proteomes" id="UP000192907">
    <property type="component" value="Unassembled WGS sequence"/>
</dbReference>
<dbReference type="SUPFAM" id="SSF101874">
    <property type="entry name" value="YceI-like"/>
    <property type="match status" value="1"/>
</dbReference>
<name>A0A1Y6BKR6_9BACT</name>
<sequence>MVFLVACICSSDALAGDQIFRADQHCVAWQAHKTMFLFKTFDPVGMNCDISAKFEPSEEGLSLVVEVPLQSFDSGEETRDADVFEILQGEVQDPMIFKSTAAPDELWHQIVKLGRGIVPGKLKIGDQEFKVDCPVELSRSGDILILSGKLETHFTSFKIDPPTVLAGALVSVDDALKLHYRLRSDKIGGSDFLSK</sequence>
<gene>
    <name evidence="2" type="ORF">SAMN06296036_104239</name>
</gene>
<keyword evidence="3" id="KW-1185">Reference proteome</keyword>
<proteinExistence type="predicted"/>
<evidence type="ECO:0000259" key="1">
    <source>
        <dbReference type="Pfam" id="PF04264"/>
    </source>
</evidence>
<dbReference type="AlphaFoldDB" id="A0A1Y6BKR6"/>